<evidence type="ECO:0000256" key="9">
    <source>
        <dbReference type="ARBA" id="ARBA00023136"/>
    </source>
</evidence>
<dbReference type="GO" id="GO:0005886">
    <property type="term" value="C:plasma membrane"/>
    <property type="evidence" value="ECO:0007669"/>
    <property type="project" value="UniProtKB-SubCell"/>
</dbReference>
<dbReference type="InterPro" id="IPR045584">
    <property type="entry name" value="Pilin-like"/>
</dbReference>
<evidence type="ECO:0000313" key="13">
    <source>
        <dbReference type="EMBL" id="GLC24169.1"/>
    </source>
</evidence>
<evidence type="ECO:0000256" key="2">
    <source>
        <dbReference type="ARBA" id="ARBA00009984"/>
    </source>
</evidence>
<organism evidence="13 14">
    <name type="scientific">Roseisolibacter agri</name>
    <dbReference type="NCBI Taxonomy" id="2014610"/>
    <lineage>
        <taxon>Bacteria</taxon>
        <taxon>Pseudomonadati</taxon>
        <taxon>Gemmatimonadota</taxon>
        <taxon>Gemmatimonadia</taxon>
        <taxon>Gemmatimonadales</taxon>
        <taxon>Gemmatimonadaceae</taxon>
        <taxon>Roseisolibacter</taxon>
    </lineage>
</organism>
<keyword evidence="5" id="KW-0488">Methylation</keyword>
<dbReference type="AlphaFoldDB" id="A0AA37Q0B9"/>
<sequence length="144" mass="15730">MLHRLRSRRAFTLLEVLVVLVVIALLAALVAPQILGRVSQARGTAASAQLELLGTALDSYRLDNGRYPTTEQGLRALRERPTRAPVPAGWRGPYLRKDVPLDPWGRAYEYRSPGRKNPDGYDLVTLGRDGASGGEGEDADLVVP</sequence>
<evidence type="ECO:0000256" key="11">
    <source>
        <dbReference type="SAM" id="Phobius"/>
    </source>
</evidence>
<keyword evidence="7 11" id="KW-0812">Transmembrane</keyword>
<dbReference type="InterPro" id="IPR010054">
    <property type="entry name" value="Type2_sec_GspG"/>
</dbReference>
<proteinExistence type="inferred from homology"/>
<comment type="similarity">
    <text evidence="2">Belongs to the GSP G family.</text>
</comment>
<dbReference type="PANTHER" id="PTHR30093:SF44">
    <property type="entry name" value="TYPE II SECRETION SYSTEM CORE PROTEIN G"/>
    <property type="match status" value="1"/>
</dbReference>
<evidence type="ECO:0000256" key="5">
    <source>
        <dbReference type="ARBA" id="ARBA00022481"/>
    </source>
</evidence>
<feature type="domain" description="Type II secretion system protein GspG C-terminal" evidence="12">
    <location>
        <begin position="33"/>
        <end position="142"/>
    </location>
</feature>
<comment type="subcellular location">
    <subcellularLocation>
        <location evidence="1">Cell inner membrane</location>
        <topology evidence="1">Single-pass membrane protein</topology>
    </subcellularLocation>
</comment>
<dbReference type="NCBIfam" id="TIGR02532">
    <property type="entry name" value="IV_pilin_GFxxxE"/>
    <property type="match status" value="1"/>
</dbReference>
<protein>
    <recommendedName>
        <fullName evidence="3">Type II secretion system core protein G</fullName>
    </recommendedName>
</protein>
<dbReference type="GO" id="GO:0015628">
    <property type="term" value="P:protein secretion by the type II secretion system"/>
    <property type="evidence" value="ECO:0007669"/>
    <property type="project" value="InterPro"/>
</dbReference>
<comment type="caution">
    <text evidence="13">The sequence shown here is derived from an EMBL/GenBank/DDBJ whole genome shotgun (WGS) entry which is preliminary data.</text>
</comment>
<evidence type="ECO:0000313" key="14">
    <source>
        <dbReference type="Proteomes" id="UP001161325"/>
    </source>
</evidence>
<dbReference type="PRINTS" id="PR00813">
    <property type="entry name" value="BCTERIALGSPG"/>
</dbReference>
<evidence type="ECO:0000259" key="12">
    <source>
        <dbReference type="Pfam" id="PF08334"/>
    </source>
</evidence>
<evidence type="ECO:0000256" key="7">
    <source>
        <dbReference type="ARBA" id="ARBA00022692"/>
    </source>
</evidence>
<evidence type="ECO:0000256" key="3">
    <source>
        <dbReference type="ARBA" id="ARBA00020042"/>
    </source>
</evidence>
<keyword evidence="6" id="KW-0997">Cell inner membrane</keyword>
<dbReference type="Pfam" id="PF07963">
    <property type="entry name" value="N_methyl"/>
    <property type="match status" value="1"/>
</dbReference>
<dbReference type="SUPFAM" id="SSF54523">
    <property type="entry name" value="Pili subunits"/>
    <property type="match status" value="1"/>
</dbReference>
<dbReference type="GO" id="GO:0015627">
    <property type="term" value="C:type II protein secretion system complex"/>
    <property type="evidence" value="ECO:0007669"/>
    <property type="project" value="InterPro"/>
</dbReference>
<dbReference type="PANTHER" id="PTHR30093">
    <property type="entry name" value="GENERAL SECRETION PATHWAY PROTEIN G"/>
    <property type="match status" value="1"/>
</dbReference>
<feature type="region of interest" description="Disordered" evidence="10">
    <location>
        <begin position="118"/>
        <end position="144"/>
    </location>
</feature>
<feature type="compositionally biased region" description="Acidic residues" evidence="10">
    <location>
        <begin position="135"/>
        <end position="144"/>
    </location>
</feature>
<reference evidence="13" key="1">
    <citation type="submission" date="2022-08" db="EMBL/GenBank/DDBJ databases">
        <title>Draft genome sequencing of Roseisolibacter agri AW1220.</title>
        <authorList>
            <person name="Tobiishi Y."/>
            <person name="Tonouchi A."/>
        </authorList>
    </citation>
    <scope>NUCLEOTIDE SEQUENCE</scope>
    <source>
        <strain evidence="13">AW1220</strain>
    </source>
</reference>
<evidence type="ECO:0000256" key="8">
    <source>
        <dbReference type="ARBA" id="ARBA00022989"/>
    </source>
</evidence>
<dbReference type="InterPro" id="IPR013545">
    <property type="entry name" value="T2SS_protein-GspG_C"/>
</dbReference>
<keyword evidence="9 11" id="KW-0472">Membrane</keyword>
<keyword evidence="8 11" id="KW-1133">Transmembrane helix</keyword>
<evidence type="ECO:0000256" key="1">
    <source>
        <dbReference type="ARBA" id="ARBA00004377"/>
    </source>
</evidence>
<evidence type="ECO:0000256" key="4">
    <source>
        <dbReference type="ARBA" id="ARBA00022475"/>
    </source>
</evidence>
<dbReference type="EMBL" id="BRXS01000001">
    <property type="protein sequence ID" value="GLC24169.1"/>
    <property type="molecule type" value="Genomic_DNA"/>
</dbReference>
<dbReference type="Gene3D" id="3.30.700.10">
    <property type="entry name" value="Glycoprotein, Type 4 Pilin"/>
    <property type="match status" value="1"/>
</dbReference>
<evidence type="ECO:0000256" key="10">
    <source>
        <dbReference type="SAM" id="MobiDB-lite"/>
    </source>
</evidence>
<accession>A0AA37Q0B9</accession>
<dbReference type="InterPro" id="IPR012902">
    <property type="entry name" value="N_methyl_site"/>
</dbReference>
<name>A0AA37Q0B9_9BACT</name>
<gene>
    <name evidence="13" type="primary">xcpT</name>
    <name evidence="13" type="ORF">rosag_06820</name>
</gene>
<dbReference type="NCBIfam" id="TIGR01710">
    <property type="entry name" value="typeII_sec_gspG"/>
    <property type="match status" value="1"/>
</dbReference>
<feature type="transmembrane region" description="Helical" evidence="11">
    <location>
        <begin position="12"/>
        <end position="31"/>
    </location>
</feature>
<evidence type="ECO:0000256" key="6">
    <source>
        <dbReference type="ARBA" id="ARBA00022519"/>
    </source>
</evidence>
<dbReference type="RefSeq" id="WP_284348618.1">
    <property type="nucleotide sequence ID" value="NZ_BRXS01000001.1"/>
</dbReference>
<dbReference type="Proteomes" id="UP001161325">
    <property type="component" value="Unassembled WGS sequence"/>
</dbReference>
<keyword evidence="4" id="KW-1003">Cell membrane</keyword>
<dbReference type="InterPro" id="IPR000983">
    <property type="entry name" value="Bac_GSPG_pilin"/>
</dbReference>
<dbReference type="Pfam" id="PF08334">
    <property type="entry name" value="T2SSG"/>
    <property type="match status" value="1"/>
</dbReference>
<keyword evidence="14" id="KW-1185">Reference proteome</keyword>